<dbReference type="RefSeq" id="XP_011771549.1">
    <property type="nucleotide sequence ID" value="XM_011773247.1"/>
</dbReference>
<dbReference type="Proteomes" id="UP000002316">
    <property type="component" value="Chromosome 1"/>
</dbReference>
<gene>
    <name evidence="2" type="ORF">TbgDal_I2720</name>
</gene>
<evidence type="ECO:0000313" key="2">
    <source>
        <dbReference type="EMBL" id="CBH09108.1"/>
    </source>
</evidence>
<dbReference type="AlphaFoldDB" id="C9ZHZ1"/>
<keyword evidence="1" id="KW-0472">Membrane</keyword>
<evidence type="ECO:0000256" key="1">
    <source>
        <dbReference type="SAM" id="Phobius"/>
    </source>
</evidence>
<accession>C9ZHZ1</accession>
<proteinExistence type="predicted"/>
<protein>
    <submittedName>
        <fullName evidence="2">Uncharacterized protein</fullName>
    </submittedName>
</protein>
<organism evidence="2 3">
    <name type="scientific">Trypanosoma brucei gambiense (strain MHOM/CI/86/DAL972)</name>
    <dbReference type="NCBI Taxonomy" id="679716"/>
    <lineage>
        <taxon>Eukaryota</taxon>
        <taxon>Discoba</taxon>
        <taxon>Euglenozoa</taxon>
        <taxon>Kinetoplastea</taxon>
        <taxon>Metakinetoplastina</taxon>
        <taxon>Trypanosomatida</taxon>
        <taxon>Trypanosomatidae</taxon>
        <taxon>Trypanosoma</taxon>
    </lineage>
</organism>
<feature type="transmembrane region" description="Helical" evidence="1">
    <location>
        <begin position="6"/>
        <end position="29"/>
    </location>
</feature>
<name>C9ZHZ1_TRYB9</name>
<reference evidence="3" key="1">
    <citation type="journal article" date="2010" name="PLoS Negl. Trop. Dis.">
        <title>The genome sequence of Trypanosoma brucei gambiense, causative agent of chronic human african trypanosomiasis.</title>
        <authorList>
            <person name="Jackson A.P."/>
            <person name="Sanders M."/>
            <person name="Berry A."/>
            <person name="McQuillan J."/>
            <person name="Aslett M.A."/>
            <person name="Quail M.A."/>
            <person name="Chukualim B."/>
            <person name="Capewell P."/>
            <person name="MacLeod A."/>
            <person name="Melville S.E."/>
            <person name="Gibson W."/>
            <person name="Barry J.D."/>
            <person name="Berriman M."/>
            <person name="Hertz-Fowler C."/>
        </authorList>
    </citation>
    <scope>NUCLEOTIDE SEQUENCE [LARGE SCALE GENOMIC DNA]</scope>
    <source>
        <strain evidence="3">MHOM/CI/86/DAL972</strain>
    </source>
</reference>
<dbReference type="GeneID" id="23858359"/>
<keyword evidence="1" id="KW-1133">Transmembrane helix</keyword>
<sequence length="41" mass="4849">MVLIYIYIFTNAFIFTYVATHFAFLFFLVAREISALLLKVK</sequence>
<evidence type="ECO:0000313" key="3">
    <source>
        <dbReference type="Proteomes" id="UP000002316"/>
    </source>
</evidence>
<dbReference type="EMBL" id="FN554964">
    <property type="protein sequence ID" value="CBH09108.1"/>
    <property type="molecule type" value="Genomic_DNA"/>
</dbReference>
<keyword evidence="1" id="KW-0812">Transmembrane</keyword>
<dbReference type="KEGG" id="tbg:TbgDal_I2720"/>